<dbReference type="EMBL" id="MLIQ01000015">
    <property type="protein sequence ID" value="OHU56821.1"/>
    <property type="molecule type" value="Genomic_DNA"/>
</dbReference>
<organism evidence="1 2">
    <name type="scientific">Mycobacteroides chelonae</name>
    <name type="common">Mycobacterium chelonae</name>
    <dbReference type="NCBI Taxonomy" id="1774"/>
    <lineage>
        <taxon>Bacteria</taxon>
        <taxon>Bacillati</taxon>
        <taxon>Actinomycetota</taxon>
        <taxon>Actinomycetes</taxon>
        <taxon>Mycobacteriales</taxon>
        <taxon>Mycobacteriaceae</taxon>
        <taxon>Mycobacteroides</taxon>
    </lineage>
</organism>
<evidence type="ECO:0000313" key="1">
    <source>
        <dbReference type="EMBL" id="OHU56821.1"/>
    </source>
</evidence>
<evidence type="ECO:0000313" key="2">
    <source>
        <dbReference type="Proteomes" id="UP000180043"/>
    </source>
</evidence>
<protein>
    <submittedName>
        <fullName evidence="1">Uncharacterized protein</fullName>
    </submittedName>
</protein>
<gene>
    <name evidence="1" type="ORF">BKG82_13200</name>
</gene>
<name>A0A1S1LPD4_MYCCH</name>
<reference evidence="1 2" key="1">
    <citation type="submission" date="2016-10" db="EMBL/GenBank/DDBJ databases">
        <title>Evaluation of Human, Veterinary and Environmental Mycobacterium chelonae Isolates by Core Genome Phylogenomic Analysis, Targeted Gene Comparison, and Anti-microbial Susceptibility Patterns: A Tale of Mistaken Identities.</title>
        <authorList>
            <person name="Fogelson S.B."/>
            <person name="Camus A.C."/>
            <person name="Lorenz W."/>
            <person name="Vasireddy R."/>
            <person name="Vasireddy S."/>
            <person name="Smith T."/>
            <person name="Brown-Elliott B.A."/>
            <person name="Wallace R.J.Jr."/>
            <person name="Hasan N.A."/>
            <person name="Reischl U."/>
            <person name="Sanchez S."/>
        </authorList>
    </citation>
    <scope>NUCLEOTIDE SEQUENCE [LARGE SCALE GENOMIC DNA]</scope>
    <source>
        <strain evidence="1 2">15515</strain>
    </source>
</reference>
<sequence length="265" mass="29413">MGTSGYSSAMYQDWLSSFQFQWTPILTYTRRHLALLDWFEQNIEPVAFVDHPDKQLLGVALLAPDLRITVKRGGMTLESGLSDVPIEKLMPAVEGVFKVMAPSSVLATQYVSTGVVPLEGDDYYERCAQFGTLASGDAFGGSALWRVTDGSAVVDLTSETMKVQVEWGIVQNQELLDRLRHPDMSRLGNRMPVDERARIAHRTKPGRDVPPVSVYVDQVGFWRTGGSVDDVSDVMKRVTEAQQTASNVAAELAGKFRRTAWEEAR</sequence>
<accession>A0A1S1LPD4</accession>
<comment type="caution">
    <text evidence="1">The sequence shown here is derived from an EMBL/GenBank/DDBJ whole genome shotgun (WGS) entry which is preliminary data.</text>
</comment>
<dbReference type="AlphaFoldDB" id="A0A1S1LPD4"/>
<dbReference type="Proteomes" id="UP000180043">
    <property type="component" value="Unassembled WGS sequence"/>
</dbReference>
<proteinExistence type="predicted"/>